<keyword evidence="2" id="KW-1185">Reference proteome</keyword>
<feature type="non-terminal residue" evidence="1">
    <location>
        <position position="1"/>
    </location>
</feature>
<comment type="caution">
    <text evidence="1">The sequence shown here is derived from an EMBL/GenBank/DDBJ whole genome shotgun (WGS) entry which is preliminary data.</text>
</comment>
<gene>
    <name evidence="1" type="ORF">PCOR1329_LOCUS43339</name>
</gene>
<dbReference type="EMBL" id="CAUYUJ010015208">
    <property type="protein sequence ID" value="CAK0851099.1"/>
    <property type="molecule type" value="Genomic_DNA"/>
</dbReference>
<organism evidence="1 2">
    <name type="scientific">Prorocentrum cordatum</name>
    <dbReference type="NCBI Taxonomy" id="2364126"/>
    <lineage>
        <taxon>Eukaryota</taxon>
        <taxon>Sar</taxon>
        <taxon>Alveolata</taxon>
        <taxon>Dinophyceae</taxon>
        <taxon>Prorocentrales</taxon>
        <taxon>Prorocentraceae</taxon>
        <taxon>Prorocentrum</taxon>
    </lineage>
</organism>
<dbReference type="Proteomes" id="UP001189429">
    <property type="component" value="Unassembled WGS sequence"/>
</dbReference>
<evidence type="ECO:0000313" key="2">
    <source>
        <dbReference type="Proteomes" id="UP001189429"/>
    </source>
</evidence>
<evidence type="ECO:0008006" key="3">
    <source>
        <dbReference type="Google" id="ProtNLM"/>
    </source>
</evidence>
<feature type="non-terminal residue" evidence="1">
    <location>
        <position position="218"/>
    </location>
</feature>
<sequence>VFRRKDMGATVMGTWLREDAQHLQADHLPHLAVSRRAFQQAIRQSGMPPRAEVAHPARARFGAGCVMVFLPKKPISTRADGTAAYPAGTVRPLNLASTDNLIPCSAVRLRAEPLIEASISSEQRGFLSGRPMLANIVGIEEGALADACLEDIPLAIFLDIEAAFPSRDQSLLQRVPAKLGWPVWFQRFAAIFGSRDYCRLSLCGSTGAGFGIAAGVRQ</sequence>
<name>A0ABN9TYC7_9DINO</name>
<reference evidence="1" key="1">
    <citation type="submission" date="2023-10" db="EMBL/GenBank/DDBJ databases">
        <authorList>
            <person name="Chen Y."/>
            <person name="Shah S."/>
            <person name="Dougan E. K."/>
            <person name="Thang M."/>
            <person name="Chan C."/>
        </authorList>
    </citation>
    <scope>NUCLEOTIDE SEQUENCE [LARGE SCALE GENOMIC DNA]</scope>
</reference>
<accession>A0ABN9TYC7</accession>
<evidence type="ECO:0000313" key="1">
    <source>
        <dbReference type="EMBL" id="CAK0851099.1"/>
    </source>
</evidence>
<protein>
    <recommendedName>
        <fullName evidence="3">Reverse transcriptase domain-containing protein</fullName>
    </recommendedName>
</protein>
<proteinExistence type="predicted"/>